<protein>
    <submittedName>
        <fullName evidence="1">Uncharacterized protein</fullName>
    </submittedName>
</protein>
<reference evidence="1" key="2">
    <citation type="journal article" date="2015" name="Fish Shellfish Immunol.">
        <title>Early steps in the European eel (Anguilla anguilla)-Vibrio vulnificus interaction in the gills: Role of the RtxA13 toxin.</title>
        <authorList>
            <person name="Callol A."/>
            <person name="Pajuelo D."/>
            <person name="Ebbesson L."/>
            <person name="Teles M."/>
            <person name="MacKenzie S."/>
            <person name="Amaro C."/>
        </authorList>
    </citation>
    <scope>NUCLEOTIDE SEQUENCE</scope>
</reference>
<name>A0A0E9SFP1_ANGAN</name>
<organism evidence="1">
    <name type="scientific">Anguilla anguilla</name>
    <name type="common">European freshwater eel</name>
    <name type="synonym">Muraena anguilla</name>
    <dbReference type="NCBI Taxonomy" id="7936"/>
    <lineage>
        <taxon>Eukaryota</taxon>
        <taxon>Metazoa</taxon>
        <taxon>Chordata</taxon>
        <taxon>Craniata</taxon>
        <taxon>Vertebrata</taxon>
        <taxon>Euteleostomi</taxon>
        <taxon>Actinopterygii</taxon>
        <taxon>Neopterygii</taxon>
        <taxon>Teleostei</taxon>
        <taxon>Anguilliformes</taxon>
        <taxon>Anguillidae</taxon>
        <taxon>Anguilla</taxon>
    </lineage>
</organism>
<evidence type="ECO:0000313" key="1">
    <source>
        <dbReference type="EMBL" id="JAH39298.1"/>
    </source>
</evidence>
<dbReference type="AlphaFoldDB" id="A0A0E9SFP1"/>
<reference evidence="1" key="1">
    <citation type="submission" date="2014-11" db="EMBL/GenBank/DDBJ databases">
        <authorList>
            <person name="Amaro Gonzalez C."/>
        </authorList>
    </citation>
    <scope>NUCLEOTIDE SEQUENCE</scope>
</reference>
<sequence length="42" mass="4769">MLGVMRAGKPTGRRRFLHSALKTYYLPPPSGRLRIQEESAEP</sequence>
<proteinExistence type="predicted"/>
<accession>A0A0E9SFP1</accession>
<dbReference type="EMBL" id="GBXM01069279">
    <property type="protein sequence ID" value="JAH39298.1"/>
    <property type="molecule type" value="Transcribed_RNA"/>
</dbReference>